<keyword evidence="2" id="KW-0539">Nucleus</keyword>
<feature type="region of interest" description="Disordered" evidence="3">
    <location>
        <begin position="1"/>
        <end position="102"/>
    </location>
</feature>
<dbReference type="CDD" id="cd00067">
    <property type="entry name" value="GAL4"/>
    <property type="match status" value="1"/>
</dbReference>
<evidence type="ECO:0000256" key="2">
    <source>
        <dbReference type="ARBA" id="ARBA00023242"/>
    </source>
</evidence>
<dbReference type="InterPro" id="IPR001138">
    <property type="entry name" value="Zn2Cys6_DnaBD"/>
</dbReference>
<feature type="compositionally biased region" description="Low complexity" evidence="3">
    <location>
        <begin position="75"/>
        <end position="92"/>
    </location>
</feature>
<dbReference type="Pfam" id="PF04082">
    <property type="entry name" value="Fungal_trans"/>
    <property type="match status" value="1"/>
</dbReference>
<proteinExistence type="predicted"/>
<evidence type="ECO:0000256" key="1">
    <source>
        <dbReference type="ARBA" id="ARBA00022723"/>
    </source>
</evidence>
<evidence type="ECO:0000259" key="4">
    <source>
        <dbReference type="PROSITE" id="PS50048"/>
    </source>
</evidence>
<dbReference type="CDD" id="cd12148">
    <property type="entry name" value="fungal_TF_MHR"/>
    <property type="match status" value="1"/>
</dbReference>
<evidence type="ECO:0000313" key="6">
    <source>
        <dbReference type="Proteomes" id="UP001562354"/>
    </source>
</evidence>
<gene>
    <name evidence="5" type="ORF">AAFC00_000778</name>
</gene>
<keyword evidence="6" id="KW-1185">Reference proteome</keyword>
<keyword evidence="1" id="KW-0479">Metal-binding</keyword>
<feature type="domain" description="Zn(2)-C6 fungal-type" evidence="4">
    <location>
        <begin position="99"/>
        <end position="131"/>
    </location>
</feature>
<feature type="compositionally biased region" description="Polar residues" evidence="3">
    <location>
        <begin position="1"/>
        <end position="21"/>
    </location>
</feature>
<dbReference type="EMBL" id="JBFMKM010000003">
    <property type="protein sequence ID" value="KAL1310488.1"/>
    <property type="molecule type" value="Genomic_DNA"/>
</dbReference>
<dbReference type="PANTHER" id="PTHR31668">
    <property type="entry name" value="GLUCOSE TRANSPORT TRANSCRIPTION REGULATOR RGT1-RELATED-RELATED"/>
    <property type="match status" value="1"/>
</dbReference>
<feature type="compositionally biased region" description="Polar residues" evidence="3">
    <location>
        <begin position="53"/>
        <end position="66"/>
    </location>
</feature>
<evidence type="ECO:0000256" key="3">
    <source>
        <dbReference type="SAM" id="MobiDB-lite"/>
    </source>
</evidence>
<organism evidence="5 6">
    <name type="scientific">Neodothiora populina</name>
    <dbReference type="NCBI Taxonomy" id="2781224"/>
    <lineage>
        <taxon>Eukaryota</taxon>
        <taxon>Fungi</taxon>
        <taxon>Dikarya</taxon>
        <taxon>Ascomycota</taxon>
        <taxon>Pezizomycotina</taxon>
        <taxon>Dothideomycetes</taxon>
        <taxon>Dothideomycetidae</taxon>
        <taxon>Dothideales</taxon>
        <taxon>Dothioraceae</taxon>
        <taxon>Neodothiora</taxon>
    </lineage>
</organism>
<dbReference type="PANTHER" id="PTHR31668:SF4">
    <property type="entry name" value="TRANSCRIPTIONAL ACTIVATOR PROTEIN DAL81"/>
    <property type="match status" value="1"/>
</dbReference>
<protein>
    <recommendedName>
        <fullName evidence="4">Zn(2)-C6 fungal-type domain-containing protein</fullName>
    </recommendedName>
</protein>
<name>A0ABR3PLP3_9PEZI</name>
<feature type="compositionally biased region" description="Low complexity" evidence="3">
    <location>
        <begin position="40"/>
        <end position="52"/>
    </location>
</feature>
<dbReference type="PROSITE" id="PS50048">
    <property type="entry name" value="ZN2_CY6_FUNGAL_2"/>
    <property type="match status" value="1"/>
</dbReference>
<dbReference type="RefSeq" id="XP_069203337.1">
    <property type="nucleotide sequence ID" value="XM_069347491.1"/>
</dbReference>
<dbReference type="InterPro" id="IPR050797">
    <property type="entry name" value="Carb_Metab_Trans_Reg"/>
</dbReference>
<reference evidence="5 6" key="1">
    <citation type="submission" date="2024-07" db="EMBL/GenBank/DDBJ databases">
        <title>Draft sequence of the Neodothiora populina.</title>
        <authorList>
            <person name="Drown D.D."/>
            <person name="Schuette U.S."/>
            <person name="Buechlein A.B."/>
            <person name="Rusch D.R."/>
            <person name="Winton L.W."/>
            <person name="Adams G.A."/>
        </authorList>
    </citation>
    <scope>NUCLEOTIDE SEQUENCE [LARGE SCALE GENOMIC DNA]</scope>
    <source>
        <strain evidence="5 6">CPC 39397</strain>
    </source>
</reference>
<accession>A0ABR3PLP3</accession>
<dbReference type="InterPro" id="IPR007219">
    <property type="entry name" value="XnlR_reg_dom"/>
</dbReference>
<dbReference type="Proteomes" id="UP001562354">
    <property type="component" value="Unassembled WGS sequence"/>
</dbReference>
<dbReference type="Gene3D" id="4.10.240.10">
    <property type="entry name" value="Zn(2)-C6 fungal-type DNA-binding domain"/>
    <property type="match status" value="1"/>
</dbReference>
<dbReference type="InterPro" id="IPR036864">
    <property type="entry name" value="Zn2-C6_fun-type_DNA-bd_sf"/>
</dbReference>
<dbReference type="SMART" id="SM00906">
    <property type="entry name" value="Fungal_trans"/>
    <property type="match status" value="1"/>
</dbReference>
<sequence>MQTSHGQWSHAQSMAPSQDMTWSEHESQPSHPTDTDAHNQQVQGQLLQQIPQFDSSQVVSGSTSGAAANHSHADTTTSGAAAASTTATNSSARPHRDRPCDACRRRKTRCVKDEGREKCVLCNFHAQECTYLHEPVARNRKRKASTERARKAKLSTRANPGIEEYDEYHGQTILRKTLGLMNKHHAHYVGMTEPFSFPRFCLPVGSSLKNVQGGQVTIRKVGQETIFTIHEDQGTVGYDSEDSRRDAIQDIVGPHGPELVRLYFRVVHPSFPIVHKGVWLEKYDRSVREFTAASLGAMYLLASSYWAYSPILADVPKPDFTRLWHLAMESFDYTIFRPKLSSVQAGLLLAQYESTDGGVISNGSRGKLTAHLISIAHKVGLHLDPTNWDIPEWEVGLRRRLAWALYMQDKWVALVEGRPPLISDLNWCVGMCQLHDFPEIQEHDEEGSSEVEKGRTMFLQMVHLTQILSHLLDGVHNLRAHYAIQSAPDPLRKLLEVVQPLQIRLKDWYASMRETLRMDNATALKLSATGYLRLAYLALEISIHRRIICQACSVDIEPQLLQVCRTAARARFLSAIEFVDSLKAQHLTSFWYFSSTASMTLLISFGNLLLGSAVDPEERQFYLNKMKEFRWTLKLNGEAGAKFIKPALAAMIIDPDELCQKRMGEFWVGGSPATTGSGASYGFSPPAGLDSAAFGTTRLNTASVVQTPLTSWQGATPTYDNLVTPAMPDMTEYLNAYAWMPPTFDGDQNPQFHSGQ</sequence>
<dbReference type="GeneID" id="95974481"/>
<evidence type="ECO:0000313" key="5">
    <source>
        <dbReference type="EMBL" id="KAL1310488.1"/>
    </source>
</evidence>
<comment type="caution">
    <text evidence="5">The sequence shown here is derived from an EMBL/GenBank/DDBJ whole genome shotgun (WGS) entry which is preliminary data.</text>
</comment>
<dbReference type="SUPFAM" id="SSF57701">
    <property type="entry name" value="Zn2/Cys6 DNA-binding domain"/>
    <property type="match status" value="1"/>
</dbReference>
<feature type="compositionally biased region" description="Basic and acidic residues" evidence="3">
    <location>
        <begin position="22"/>
        <end position="37"/>
    </location>
</feature>